<dbReference type="HOGENOM" id="CLU_2208342_0_0_5"/>
<organism evidence="1 2">
    <name type="scientific">Sphingobium chlorophenolicum L-1</name>
    <dbReference type="NCBI Taxonomy" id="690566"/>
    <lineage>
        <taxon>Bacteria</taxon>
        <taxon>Pseudomonadati</taxon>
        <taxon>Pseudomonadota</taxon>
        <taxon>Alphaproteobacteria</taxon>
        <taxon>Sphingomonadales</taxon>
        <taxon>Sphingomonadaceae</taxon>
        <taxon>Sphingobium</taxon>
    </lineage>
</organism>
<dbReference type="RefSeq" id="WP_013848303.1">
    <property type="nucleotide sequence ID" value="NC_015593.1"/>
</dbReference>
<keyword evidence="2" id="KW-1185">Reference proteome</keyword>
<accession>F6EYB0</accession>
<reference evidence="1 2" key="1">
    <citation type="submission" date="2011-05" db="EMBL/GenBank/DDBJ databases">
        <title>Complete sequence of chromosome 1 of Sphingobium chlorophenolicum L-1.</title>
        <authorList>
            <consortium name="US DOE Joint Genome Institute"/>
            <person name="Lucas S."/>
            <person name="Han J."/>
            <person name="Lapidus A."/>
            <person name="Cheng J.-F."/>
            <person name="Goodwin L."/>
            <person name="Pitluck S."/>
            <person name="Peters L."/>
            <person name="Daligault H."/>
            <person name="Han C."/>
            <person name="Tapia R."/>
            <person name="Land M."/>
            <person name="Hauser L."/>
            <person name="Kyrpides N."/>
            <person name="Ivanova N."/>
            <person name="Pagani I."/>
            <person name="Turner P."/>
            <person name="Copley S."/>
            <person name="Woyke T."/>
        </authorList>
    </citation>
    <scope>NUCLEOTIDE SEQUENCE [LARGE SCALE GENOMIC DNA]</scope>
    <source>
        <strain evidence="1 2">L-1</strain>
    </source>
</reference>
<gene>
    <name evidence="1" type="ORF">Sphch_2402</name>
</gene>
<evidence type="ECO:0000313" key="1">
    <source>
        <dbReference type="EMBL" id="AEG50063.1"/>
    </source>
</evidence>
<dbReference type="KEGG" id="sch:Sphch_2402"/>
<name>F6EYB0_SPHCR</name>
<evidence type="ECO:0000313" key="2">
    <source>
        <dbReference type="Proteomes" id="UP000007150"/>
    </source>
</evidence>
<dbReference type="AlphaFoldDB" id="F6EYB0"/>
<proteinExistence type="predicted"/>
<dbReference type="EMBL" id="CP002798">
    <property type="protein sequence ID" value="AEG50063.1"/>
    <property type="molecule type" value="Genomic_DNA"/>
</dbReference>
<dbReference type="Proteomes" id="UP000007150">
    <property type="component" value="Chromosome 1"/>
</dbReference>
<protein>
    <submittedName>
        <fullName evidence="1">Uncharacterized protein</fullName>
    </submittedName>
</protein>
<sequence length="107" mass="11999" precursor="true">MMIPTAIALMLATQETRTPTISIPADGQKHKIVYMGDTFKITWTGNQIIVDRMEKLLRNNTTPAIRLLMKEVAREATGCDLKDEYYAFYNFQLEATLVCPNDKGAGA</sequence>
<dbReference type="STRING" id="690566.Sphch_2402"/>